<sequence>MDVIKMSDEVRDGMMDMWKQLLQSMPGEHSMQIDWEEMDDGRKKWTYILTFVDTENQVVAD</sequence>
<feature type="non-terminal residue" evidence="1">
    <location>
        <position position="61"/>
    </location>
</feature>
<organism evidence="1">
    <name type="scientific">marine sediment metagenome</name>
    <dbReference type="NCBI Taxonomy" id="412755"/>
    <lineage>
        <taxon>unclassified sequences</taxon>
        <taxon>metagenomes</taxon>
        <taxon>ecological metagenomes</taxon>
    </lineage>
</organism>
<name>X1CDG0_9ZZZZ</name>
<reference evidence="1" key="1">
    <citation type="journal article" date="2014" name="Front. Microbiol.">
        <title>High frequency of phylogenetically diverse reductive dehalogenase-homologous genes in deep subseafloor sedimentary metagenomes.</title>
        <authorList>
            <person name="Kawai M."/>
            <person name="Futagami T."/>
            <person name="Toyoda A."/>
            <person name="Takaki Y."/>
            <person name="Nishi S."/>
            <person name="Hori S."/>
            <person name="Arai W."/>
            <person name="Tsubouchi T."/>
            <person name="Morono Y."/>
            <person name="Uchiyama I."/>
            <person name="Ito T."/>
            <person name="Fujiyama A."/>
            <person name="Inagaki F."/>
            <person name="Takami H."/>
        </authorList>
    </citation>
    <scope>NUCLEOTIDE SEQUENCE</scope>
    <source>
        <strain evidence="1">Expedition CK06-06</strain>
    </source>
</reference>
<accession>X1CDG0</accession>
<gene>
    <name evidence="1" type="ORF">S01H4_50335</name>
</gene>
<dbReference type="AlphaFoldDB" id="X1CDG0"/>
<proteinExistence type="predicted"/>
<evidence type="ECO:0000313" key="1">
    <source>
        <dbReference type="EMBL" id="GAG91182.1"/>
    </source>
</evidence>
<dbReference type="EMBL" id="BART01028571">
    <property type="protein sequence ID" value="GAG91182.1"/>
    <property type="molecule type" value="Genomic_DNA"/>
</dbReference>
<protein>
    <submittedName>
        <fullName evidence="1">Uncharacterized protein</fullName>
    </submittedName>
</protein>
<comment type="caution">
    <text evidence="1">The sequence shown here is derived from an EMBL/GenBank/DDBJ whole genome shotgun (WGS) entry which is preliminary data.</text>
</comment>